<accession>A0ABD2PDA1</accession>
<organism evidence="2 3">
    <name type="scientific">Cryptolaemus montrouzieri</name>
    <dbReference type="NCBI Taxonomy" id="559131"/>
    <lineage>
        <taxon>Eukaryota</taxon>
        <taxon>Metazoa</taxon>
        <taxon>Ecdysozoa</taxon>
        <taxon>Arthropoda</taxon>
        <taxon>Hexapoda</taxon>
        <taxon>Insecta</taxon>
        <taxon>Pterygota</taxon>
        <taxon>Neoptera</taxon>
        <taxon>Endopterygota</taxon>
        <taxon>Coleoptera</taxon>
        <taxon>Polyphaga</taxon>
        <taxon>Cucujiformia</taxon>
        <taxon>Coccinelloidea</taxon>
        <taxon>Coccinellidae</taxon>
        <taxon>Scymninae</taxon>
        <taxon>Scymnini</taxon>
        <taxon>Cryptolaemus</taxon>
    </lineage>
</organism>
<proteinExistence type="predicted"/>
<keyword evidence="1" id="KW-0732">Signal</keyword>
<evidence type="ECO:0000256" key="1">
    <source>
        <dbReference type="SAM" id="SignalP"/>
    </source>
</evidence>
<dbReference type="SUPFAM" id="SSF100910">
    <property type="entry name" value="Chemosensory protein Csp2"/>
    <property type="match status" value="1"/>
</dbReference>
<dbReference type="InterPro" id="IPR036682">
    <property type="entry name" value="OS_D_A10/PebIII_sf"/>
</dbReference>
<dbReference type="PANTHER" id="PTHR11257">
    <property type="entry name" value="CHEMOSENSORY PROTEIN-RELATED"/>
    <property type="match status" value="1"/>
</dbReference>
<evidence type="ECO:0000313" key="3">
    <source>
        <dbReference type="Proteomes" id="UP001516400"/>
    </source>
</evidence>
<name>A0ABD2PDA1_9CUCU</name>
<dbReference type="Proteomes" id="UP001516400">
    <property type="component" value="Unassembled WGS sequence"/>
</dbReference>
<sequence length="130" mass="14901">MKYMTVGLFFALFAFVACRPEGEEYTSKYDNIDLDEIIKSDRLINSYFKCLMTGEGCTPDGTELRKILPDAIKTGCAKCSQKHREGSKKIVNHLITHKPDLYKQLEAKYDPEGTYKQKYKAELEKGGYKL</sequence>
<comment type="caution">
    <text evidence="2">The sequence shown here is derived from an EMBL/GenBank/DDBJ whole genome shotgun (WGS) entry which is preliminary data.</text>
</comment>
<dbReference type="PANTHER" id="PTHR11257:SF12">
    <property type="entry name" value="EJACULATORY BULB-SPECIFIC PROTEIN 3-RELATED"/>
    <property type="match status" value="1"/>
</dbReference>
<dbReference type="Gene3D" id="1.10.2080.10">
    <property type="entry name" value="Insect odorant-binding protein A10/Ejaculatory bulb-specific protein 3"/>
    <property type="match status" value="1"/>
</dbReference>
<evidence type="ECO:0008006" key="4">
    <source>
        <dbReference type="Google" id="ProtNLM"/>
    </source>
</evidence>
<dbReference type="InterPro" id="IPR005055">
    <property type="entry name" value="A10/PebIII"/>
</dbReference>
<evidence type="ECO:0000313" key="2">
    <source>
        <dbReference type="EMBL" id="KAL3288790.1"/>
    </source>
</evidence>
<feature type="signal peptide" evidence="1">
    <location>
        <begin position="1"/>
        <end position="18"/>
    </location>
</feature>
<feature type="chain" id="PRO_5044748382" description="Chemosensory protein" evidence="1">
    <location>
        <begin position="19"/>
        <end position="130"/>
    </location>
</feature>
<dbReference type="AlphaFoldDB" id="A0ABD2PDA1"/>
<protein>
    <recommendedName>
        <fullName evidence="4">Chemosensory protein</fullName>
    </recommendedName>
</protein>
<dbReference type="PROSITE" id="PS51257">
    <property type="entry name" value="PROKAR_LIPOPROTEIN"/>
    <property type="match status" value="1"/>
</dbReference>
<reference evidence="2 3" key="1">
    <citation type="journal article" date="2021" name="BMC Biol.">
        <title>Horizontally acquired antibacterial genes associated with adaptive radiation of ladybird beetles.</title>
        <authorList>
            <person name="Li H.S."/>
            <person name="Tang X.F."/>
            <person name="Huang Y.H."/>
            <person name="Xu Z.Y."/>
            <person name="Chen M.L."/>
            <person name="Du X.Y."/>
            <person name="Qiu B.Y."/>
            <person name="Chen P.T."/>
            <person name="Zhang W."/>
            <person name="Slipinski A."/>
            <person name="Escalona H.E."/>
            <person name="Waterhouse R.M."/>
            <person name="Zwick A."/>
            <person name="Pang H."/>
        </authorList>
    </citation>
    <scope>NUCLEOTIDE SEQUENCE [LARGE SCALE GENOMIC DNA]</scope>
    <source>
        <strain evidence="2">SYSU2018</strain>
    </source>
</reference>
<gene>
    <name evidence="2" type="ORF">HHI36_003224</name>
</gene>
<dbReference type="Pfam" id="PF03392">
    <property type="entry name" value="OS-D"/>
    <property type="match status" value="1"/>
</dbReference>
<keyword evidence="3" id="KW-1185">Reference proteome</keyword>
<dbReference type="EMBL" id="JABFTP020000185">
    <property type="protein sequence ID" value="KAL3288790.1"/>
    <property type="molecule type" value="Genomic_DNA"/>
</dbReference>